<proteinExistence type="predicted"/>
<dbReference type="PANTHER" id="PTHR44591">
    <property type="entry name" value="STRESS RESPONSE REGULATOR PROTEIN 1"/>
    <property type="match status" value="1"/>
</dbReference>
<dbReference type="GO" id="GO:0000160">
    <property type="term" value="P:phosphorelay signal transduction system"/>
    <property type="evidence" value="ECO:0007669"/>
    <property type="project" value="InterPro"/>
</dbReference>
<dbReference type="Pfam" id="PF02954">
    <property type="entry name" value="HTH_8"/>
    <property type="match status" value="1"/>
</dbReference>
<dbReference type="Gene3D" id="3.40.50.2300">
    <property type="match status" value="1"/>
</dbReference>
<dbReference type="PROSITE" id="PS50110">
    <property type="entry name" value="RESPONSE_REGULATORY"/>
    <property type="match status" value="1"/>
</dbReference>
<keyword evidence="5" id="KW-1185">Reference proteome</keyword>
<dbReference type="SUPFAM" id="SSF52172">
    <property type="entry name" value="CheY-like"/>
    <property type="match status" value="1"/>
</dbReference>
<name>A0A5C1E5F6_9RHOO</name>
<evidence type="ECO:0000313" key="4">
    <source>
        <dbReference type="EMBL" id="QEL63789.1"/>
    </source>
</evidence>
<evidence type="ECO:0000256" key="1">
    <source>
        <dbReference type="ARBA" id="ARBA00022553"/>
    </source>
</evidence>
<dbReference type="Pfam" id="PF00072">
    <property type="entry name" value="Response_reg"/>
    <property type="match status" value="1"/>
</dbReference>
<evidence type="ECO:0000259" key="3">
    <source>
        <dbReference type="PROSITE" id="PS50110"/>
    </source>
</evidence>
<dbReference type="InterPro" id="IPR050595">
    <property type="entry name" value="Bact_response_regulator"/>
</dbReference>
<feature type="modified residue" description="4-aspartylphosphate" evidence="2">
    <location>
        <position position="61"/>
    </location>
</feature>
<dbReference type="AlphaFoldDB" id="A0A5C1E5F6"/>
<evidence type="ECO:0000313" key="5">
    <source>
        <dbReference type="Proteomes" id="UP000323671"/>
    </source>
</evidence>
<protein>
    <submittedName>
        <fullName evidence="4">Two-component system, response regulator RegA</fullName>
    </submittedName>
</protein>
<feature type="domain" description="Response regulatory" evidence="3">
    <location>
        <begin position="12"/>
        <end position="126"/>
    </location>
</feature>
<organism evidence="4 5">
    <name type="scientific">Oryzomicrobium terrae</name>
    <dbReference type="NCBI Taxonomy" id="1735038"/>
    <lineage>
        <taxon>Bacteria</taxon>
        <taxon>Pseudomonadati</taxon>
        <taxon>Pseudomonadota</taxon>
        <taxon>Betaproteobacteria</taxon>
        <taxon>Rhodocyclales</taxon>
        <taxon>Rhodocyclaceae</taxon>
        <taxon>Oryzomicrobium</taxon>
    </lineage>
</organism>
<evidence type="ECO:0000256" key="2">
    <source>
        <dbReference type="PROSITE-ProRule" id="PRU00169"/>
    </source>
</evidence>
<dbReference type="SMART" id="SM00448">
    <property type="entry name" value="REC"/>
    <property type="match status" value="1"/>
</dbReference>
<sequence length="184" mass="19776">MTTAPLPPDAPTLLLVDDDEVFRRTLGRALERRGFAVNCAEDAEAGYALAAQEAPEYAVVDLKLPGDSGLILVEKLHALGADTRIVVLTGYASIATAVEAIKLGATHYLAKPANADDVVAALARNDGDASIPVADNPLSVDRLEWEHIQKVLADHDGNISATARALKMHRRTLQRKLAKRPVRE</sequence>
<keyword evidence="1 2" id="KW-0597">Phosphoprotein</keyword>
<dbReference type="InterPro" id="IPR011006">
    <property type="entry name" value="CheY-like_superfamily"/>
</dbReference>
<dbReference type="Gene3D" id="1.10.10.60">
    <property type="entry name" value="Homeodomain-like"/>
    <property type="match status" value="1"/>
</dbReference>
<dbReference type="InterPro" id="IPR001789">
    <property type="entry name" value="Sig_transdc_resp-reg_receiver"/>
</dbReference>
<dbReference type="KEGG" id="otr:OTERR_03130"/>
<dbReference type="InterPro" id="IPR002197">
    <property type="entry name" value="HTH_Fis"/>
</dbReference>
<gene>
    <name evidence="4" type="primary">regA</name>
    <name evidence="4" type="ORF">OTERR_03130</name>
</gene>
<reference evidence="4 5" key="1">
    <citation type="submission" date="2017-07" db="EMBL/GenBank/DDBJ databases">
        <title>Complete genome sequence of Oryzomicrobium terrae TPP412.</title>
        <authorList>
            <person name="Chiu L.-W."/>
            <person name="Lo K.-J."/>
            <person name="Tsai Y.-M."/>
            <person name="Lin S.-S."/>
            <person name="Kuo C.-H."/>
            <person name="Liu C.-T."/>
        </authorList>
    </citation>
    <scope>NUCLEOTIDE SEQUENCE [LARGE SCALE GENOMIC DNA]</scope>
    <source>
        <strain evidence="4 5">TPP412</strain>
    </source>
</reference>
<dbReference type="FunFam" id="1.10.10.60:FF:000036">
    <property type="entry name" value="Two-component system response regulator"/>
    <property type="match status" value="1"/>
</dbReference>
<accession>A0A5C1E5F6</accession>
<dbReference type="RefSeq" id="WP_054619616.1">
    <property type="nucleotide sequence ID" value="NZ_CP022579.1"/>
</dbReference>
<dbReference type="Proteomes" id="UP000323671">
    <property type="component" value="Chromosome"/>
</dbReference>
<dbReference type="CDD" id="cd17563">
    <property type="entry name" value="REC_RegA-like"/>
    <property type="match status" value="1"/>
</dbReference>
<dbReference type="GO" id="GO:0043565">
    <property type="term" value="F:sequence-specific DNA binding"/>
    <property type="evidence" value="ECO:0007669"/>
    <property type="project" value="InterPro"/>
</dbReference>
<dbReference type="EMBL" id="CP022579">
    <property type="protein sequence ID" value="QEL63789.1"/>
    <property type="molecule type" value="Genomic_DNA"/>
</dbReference>
<dbReference type="PANTHER" id="PTHR44591:SF3">
    <property type="entry name" value="RESPONSE REGULATORY DOMAIN-CONTAINING PROTEIN"/>
    <property type="match status" value="1"/>
</dbReference>